<comment type="function">
    <text evidence="8">Part of the ABC transporter complex CysAWTP (TC 3.A.1.6.1) involved in sulfate/thiosulfate import. Probably responsible for the translocation of the substrate across the membrane.</text>
</comment>
<keyword evidence="12" id="KW-1185">Reference proteome</keyword>
<feature type="transmembrane region" description="Helical" evidence="9">
    <location>
        <begin position="31"/>
        <end position="53"/>
    </location>
</feature>
<dbReference type="PANTHER" id="PTHR30406">
    <property type="entry name" value="SULFATE TRANSPORT SYSTEM PERMEASE PROTEIN"/>
    <property type="match status" value="1"/>
</dbReference>
<evidence type="ECO:0000259" key="10">
    <source>
        <dbReference type="PROSITE" id="PS50928"/>
    </source>
</evidence>
<dbReference type="SUPFAM" id="SSF161098">
    <property type="entry name" value="MetI-like"/>
    <property type="match status" value="1"/>
</dbReference>
<dbReference type="NCBIfam" id="TIGR00969">
    <property type="entry name" value="3a0106s02"/>
    <property type="match status" value="1"/>
</dbReference>
<keyword evidence="4 9" id="KW-0812">Transmembrane</keyword>
<evidence type="ECO:0000313" key="12">
    <source>
        <dbReference type="Proteomes" id="UP000597341"/>
    </source>
</evidence>
<accession>A0ABQ3HHM2</accession>
<comment type="subcellular location">
    <subcellularLocation>
        <location evidence="1">Membrane</location>
        <topology evidence="1">Multi-pass membrane protein</topology>
    </subcellularLocation>
</comment>
<evidence type="ECO:0000256" key="3">
    <source>
        <dbReference type="ARBA" id="ARBA00022448"/>
    </source>
</evidence>
<dbReference type="EMBL" id="BNAD01000002">
    <property type="protein sequence ID" value="GHE16510.1"/>
    <property type="molecule type" value="Genomic_DNA"/>
</dbReference>
<dbReference type="RefSeq" id="WP_229856162.1">
    <property type="nucleotide sequence ID" value="NZ_BNAD01000002.1"/>
</dbReference>
<feature type="domain" description="ABC transmembrane type-1" evidence="10">
    <location>
        <begin position="77"/>
        <end position="285"/>
    </location>
</feature>
<protein>
    <submittedName>
        <fullName evidence="11">Sulfate ABC transporter permease subunit CysW</fullName>
    </submittedName>
</protein>
<keyword evidence="7 9" id="KW-0472">Membrane</keyword>
<proteinExistence type="predicted"/>
<dbReference type="Gene3D" id="1.10.3720.10">
    <property type="entry name" value="MetI-like"/>
    <property type="match status" value="1"/>
</dbReference>
<keyword evidence="3" id="KW-0813">Transport</keyword>
<evidence type="ECO:0000256" key="1">
    <source>
        <dbReference type="ARBA" id="ARBA00004141"/>
    </source>
</evidence>
<evidence type="ECO:0000256" key="6">
    <source>
        <dbReference type="ARBA" id="ARBA00023032"/>
    </source>
</evidence>
<dbReference type="PANTHER" id="PTHR30406:SF1">
    <property type="entry name" value="SULFATE TRANSPORT SYSTEM PERMEASE PROTEIN CYSW"/>
    <property type="match status" value="1"/>
</dbReference>
<evidence type="ECO:0000256" key="8">
    <source>
        <dbReference type="ARBA" id="ARBA00025323"/>
    </source>
</evidence>
<evidence type="ECO:0000256" key="7">
    <source>
        <dbReference type="ARBA" id="ARBA00023136"/>
    </source>
</evidence>
<dbReference type="InterPro" id="IPR000515">
    <property type="entry name" value="MetI-like"/>
</dbReference>
<comment type="subunit">
    <text evidence="2">The complex is composed of two ATP-binding proteins (CysA), two transmembrane proteins (CysT and CysW) and a solute-binding protein (CysP).</text>
</comment>
<feature type="transmembrane region" description="Helical" evidence="9">
    <location>
        <begin position="73"/>
        <end position="103"/>
    </location>
</feature>
<feature type="transmembrane region" description="Helical" evidence="9">
    <location>
        <begin position="210"/>
        <end position="228"/>
    </location>
</feature>
<keyword evidence="6" id="KW-0764">Sulfate transport</keyword>
<dbReference type="Proteomes" id="UP000597341">
    <property type="component" value="Unassembled WGS sequence"/>
</dbReference>
<organism evidence="11 12">
    <name type="scientific">Nocardioides flavus</name>
    <name type="common">ex Wang et al. 2016</name>
    <dbReference type="NCBI Taxonomy" id="2058780"/>
    <lineage>
        <taxon>Bacteria</taxon>
        <taxon>Bacillati</taxon>
        <taxon>Actinomycetota</taxon>
        <taxon>Actinomycetes</taxon>
        <taxon>Propionibacteriales</taxon>
        <taxon>Nocardioidaceae</taxon>
        <taxon>Nocardioides</taxon>
    </lineage>
</organism>
<reference evidence="12" key="1">
    <citation type="journal article" date="2019" name="Int. J. Syst. Evol. Microbiol.">
        <title>The Global Catalogue of Microorganisms (GCM) 10K type strain sequencing project: providing services to taxonomists for standard genome sequencing and annotation.</title>
        <authorList>
            <consortium name="The Broad Institute Genomics Platform"/>
            <consortium name="The Broad Institute Genome Sequencing Center for Infectious Disease"/>
            <person name="Wu L."/>
            <person name="Ma J."/>
        </authorList>
    </citation>
    <scope>NUCLEOTIDE SEQUENCE [LARGE SCALE GENOMIC DNA]</scope>
    <source>
        <strain evidence="12">CGMCC 1.12791</strain>
    </source>
</reference>
<feature type="transmembrane region" description="Helical" evidence="9">
    <location>
        <begin position="115"/>
        <end position="136"/>
    </location>
</feature>
<evidence type="ECO:0000256" key="5">
    <source>
        <dbReference type="ARBA" id="ARBA00022989"/>
    </source>
</evidence>
<evidence type="ECO:0000313" key="11">
    <source>
        <dbReference type="EMBL" id="GHE16510.1"/>
    </source>
</evidence>
<dbReference type="Pfam" id="PF00528">
    <property type="entry name" value="BPD_transp_1"/>
    <property type="match status" value="1"/>
</dbReference>
<name>A0ABQ3HHM2_9ACTN</name>
<evidence type="ECO:0000256" key="9">
    <source>
        <dbReference type="SAM" id="Phobius"/>
    </source>
</evidence>
<dbReference type="PROSITE" id="PS50928">
    <property type="entry name" value="ABC_TM1"/>
    <property type="match status" value="1"/>
</dbReference>
<evidence type="ECO:0000256" key="4">
    <source>
        <dbReference type="ARBA" id="ARBA00022692"/>
    </source>
</evidence>
<comment type="caution">
    <text evidence="11">The sequence shown here is derived from an EMBL/GenBank/DDBJ whole genome shotgun (WGS) entry which is preliminary data.</text>
</comment>
<dbReference type="InterPro" id="IPR035906">
    <property type="entry name" value="MetI-like_sf"/>
</dbReference>
<dbReference type="CDD" id="cd06261">
    <property type="entry name" value="TM_PBP2"/>
    <property type="match status" value="1"/>
</dbReference>
<keyword evidence="5 9" id="KW-1133">Transmembrane helix</keyword>
<evidence type="ECO:0000256" key="2">
    <source>
        <dbReference type="ARBA" id="ARBA00011779"/>
    </source>
</evidence>
<dbReference type="InterPro" id="IPR005667">
    <property type="entry name" value="Sulph_transpt2"/>
</dbReference>
<feature type="transmembrane region" description="Helical" evidence="9">
    <location>
        <begin position="263"/>
        <end position="284"/>
    </location>
</feature>
<feature type="transmembrane region" description="Helical" evidence="9">
    <location>
        <begin position="148"/>
        <end position="170"/>
    </location>
</feature>
<gene>
    <name evidence="11" type="primary">cysW</name>
    <name evidence="11" type="ORF">GCM10011376_11200</name>
</gene>
<sequence length="290" mass="31287">MADTLVHDVAESAPVPERRRPPRVRKTPTTYALRAIATVYLFLLVAWPVSLVVTNTFADGVGAITSLFEDPDMVVALQLSAYVAVWSVVINTLFGVGISLLLVRYEFPGKRLLNALLDLPLSVSPIVVGLALVLVYGGRNGWLGPTLAGWGLEVIFSTPGIIMATTFVALPLMIRELVPVLEEIGVEQEQAAQSLGASGFQRFWRITLPSIRWGIVYGVVLTLARSLGEFGAVKVVSGNVLGQTRTATLAVEEKYLNFDQQGAYATAFLLAMVSVACIVIVAIIRPKNHA</sequence>